<feature type="transmembrane region" description="Helical" evidence="2">
    <location>
        <begin position="95"/>
        <end position="113"/>
    </location>
</feature>
<feature type="transmembrane region" description="Helical" evidence="2">
    <location>
        <begin position="236"/>
        <end position="255"/>
    </location>
</feature>
<evidence type="ECO:0000313" key="4">
    <source>
        <dbReference type="EMBL" id="OHU80201.1"/>
    </source>
</evidence>
<dbReference type="AlphaFoldDB" id="A0A1S1M989"/>
<keyword evidence="5" id="KW-1185">Reference proteome</keyword>
<comment type="similarity">
    <text evidence="1">Belongs to the EamA transporter family.</text>
</comment>
<dbReference type="GO" id="GO:0005886">
    <property type="term" value="C:plasma membrane"/>
    <property type="evidence" value="ECO:0007669"/>
    <property type="project" value="TreeGrafter"/>
</dbReference>
<feature type="transmembrane region" description="Helical" evidence="2">
    <location>
        <begin position="203"/>
        <end position="224"/>
    </location>
</feature>
<organism evidence="4 5">
    <name type="scientific">Mycobacteroides chelonae</name>
    <name type="common">Mycobacterium chelonae</name>
    <dbReference type="NCBI Taxonomy" id="1774"/>
    <lineage>
        <taxon>Bacteria</taxon>
        <taxon>Bacillati</taxon>
        <taxon>Actinomycetota</taxon>
        <taxon>Actinomycetes</taxon>
        <taxon>Mycobacteriales</taxon>
        <taxon>Mycobacteriaceae</taxon>
        <taxon>Mycobacteroides</taxon>
    </lineage>
</organism>
<reference evidence="4 5" key="1">
    <citation type="submission" date="2016-10" db="EMBL/GenBank/DDBJ databases">
        <title>Evaluation of Human, Veterinary and Environmental Mycobacterium chelonae Isolates by Core Genome Phylogenomic Analysis, Targeted Gene Comparison, and Anti-microbial Susceptibility Patterns: A Tale of Mistaken Identities.</title>
        <authorList>
            <person name="Fogelson S.B."/>
            <person name="Camus A.C."/>
            <person name="Lorenz W."/>
            <person name="Vasireddy R."/>
            <person name="Vasireddy S."/>
            <person name="Smith T."/>
            <person name="Brown-Elliott B.A."/>
            <person name="Wallace R.J.Jr."/>
            <person name="Hasan N.A."/>
            <person name="Reischl U."/>
            <person name="Sanchez S."/>
        </authorList>
    </citation>
    <scope>NUCLEOTIDE SEQUENCE [LARGE SCALE GENOMIC DNA]</scope>
    <source>
        <strain evidence="4 5">15518</strain>
    </source>
</reference>
<dbReference type="EMBL" id="MLIS01000001">
    <property type="protein sequence ID" value="OHU80201.1"/>
    <property type="molecule type" value="Genomic_DNA"/>
</dbReference>
<keyword evidence="2" id="KW-0472">Membrane</keyword>
<keyword evidence="2" id="KW-1133">Transmembrane helix</keyword>
<feature type="transmembrane region" description="Helical" evidence="2">
    <location>
        <begin position="68"/>
        <end position="89"/>
    </location>
</feature>
<protein>
    <submittedName>
        <fullName evidence="4">Multidrug DMT transporter permease</fullName>
    </submittedName>
</protein>
<dbReference type="PANTHER" id="PTHR22911">
    <property type="entry name" value="ACYL-MALONYL CONDENSING ENZYME-RELATED"/>
    <property type="match status" value="1"/>
</dbReference>
<evidence type="ECO:0000256" key="2">
    <source>
        <dbReference type="SAM" id="Phobius"/>
    </source>
</evidence>
<evidence type="ECO:0000256" key="1">
    <source>
        <dbReference type="ARBA" id="ARBA00007362"/>
    </source>
</evidence>
<feature type="domain" description="EamA" evidence="3">
    <location>
        <begin position="144"/>
        <end position="276"/>
    </location>
</feature>
<dbReference type="InterPro" id="IPR037185">
    <property type="entry name" value="EmrE-like"/>
</dbReference>
<gene>
    <name evidence="4" type="ORF">BKG84_19235</name>
</gene>
<evidence type="ECO:0000259" key="3">
    <source>
        <dbReference type="Pfam" id="PF00892"/>
    </source>
</evidence>
<sequence>MTEPGHHRLTAPVLMLVSGTSLYIGAAAGVSLFRWLDPVSVAWLRICGAALVFLAIARPVGAAWRGRALWWAGSFGVVTALMNMSFYLAIDRLPLGTAVAIEFLGPIGVAAAGSRSLRDGFSVLAALVGVVLIADVQLSAEPVGMAFALLAALFWAGYIVLGKRVALQGNPADSLAVGFTVAMIVTAPALAVGVAGIHGQVPVVHILVLGLLMGVLSNVIPYGLDQVILRRAGRSHFAVLLALLPLSATAIGVLVMHQVPSTPELFGILAIVVAVAAHREEDPKRTPTAL</sequence>
<accession>A0A1S1M989</accession>
<feature type="transmembrane region" description="Helical" evidence="2">
    <location>
        <begin position="42"/>
        <end position="61"/>
    </location>
</feature>
<feature type="transmembrane region" description="Helical" evidence="2">
    <location>
        <begin position="144"/>
        <end position="162"/>
    </location>
</feature>
<evidence type="ECO:0000313" key="5">
    <source>
        <dbReference type="Proteomes" id="UP000179441"/>
    </source>
</evidence>
<dbReference type="PANTHER" id="PTHR22911:SF37">
    <property type="entry name" value="THREONINE_HOMOSERINE EXPORTER RHTA"/>
    <property type="match status" value="1"/>
</dbReference>
<feature type="transmembrane region" description="Helical" evidence="2">
    <location>
        <begin position="174"/>
        <end position="197"/>
    </location>
</feature>
<dbReference type="GO" id="GO:0015565">
    <property type="term" value="F:threonine efflux transmembrane transporter activity"/>
    <property type="evidence" value="ECO:0007669"/>
    <property type="project" value="TreeGrafter"/>
</dbReference>
<dbReference type="Pfam" id="PF00892">
    <property type="entry name" value="EamA"/>
    <property type="match status" value="1"/>
</dbReference>
<name>A0A1S1M989_MYCCH</name>
<feature type="transmembrane region" description="Helical" evidence="2">
    <location>
        <begin position="120"/>
        <end position="138"/>
    </location>
</feature>
<comment type="caution">
    <text evidence="4">The sequence shown here is derived from an EMBL/GenBank/DDBJ whole genome shotgun (WGS) entry which is preliminary data.</text>
</comment>
<dbReference type="InterPro" id="IPR000620">
    <property type="entry name" value="EamA_dom"/>
</dbReference>
<dbReference type="Proteomes" id="UP000179441">
    <property type="component" value="Unassembled WGS sequence"/>
</dbReference>
<dbReference type="SUPFAM" id="SSF103481">
    <property type="entry name" value="Multidrug resistance efflux transporter EmrE"/>
    <property type="match status" value="1"/>
</dbReference>
<keyword evidence="2" id="KW-0812">Transmembrane</keyword>
<feature type="transmembrane region" description="Helical" evidence="2">
    <location>
        <begin position="12"/>
        <end position="36"/>
    </location>
</feature>
<proteinExistence type="inferred from homology"/>